<organism evidence="8 9">
    <name type="scientific">Proteiniclasticum ruminis</name>
    <dbReference type="NCBI Taxonomy" id="398199"/>
    <lineage>
        <taxon>Bacteria</taxon>
        <taxon>Bacillati</taxon>
        <taxon>Bacillota</taxon>
        <taxon>Clostridia</taxon>
        <taxon>Eubacteriales</taxon>
        <taxon>Clostridiaceae</taxon>
        <taxon>Proteiniclasticum</taxon>
    </lineage>
</organism>
<dbReference type="Gene3D" id="6.10.250.660">
    <property type="match status" value="1"/>
</dbReference>
<keyword evidence="3" id="KW-0963">Cytoplasm</keyword>
<evidence type="ECO:0000256" key="7">
    <source>
        <dbReference type="SAM" id="Coils"/>
    </source>
</evidence>
<accession>A0A1G8G9C0</accession>
<dbReference type="NCBIfam" id="TIGR03544">
    <property type="entry name" value="DivI1A_domain"/>
    <property type="match status" value="1"/>
</dbReference>
<keyword evidence="4 8" id="KW-0132">Cell division</keyword>
<dbReference type="InterPro" id="IPR019933">
    <property type="entry name" value="DivIVA_domain"/>
</dbReference>
<evidence type="ECO:0000313" key="8">
    <source>
        <dbReference type="EMBL" id="SDH90963.1"/>
    </source>
</evidence>
<gene>
    <name evidence="8" type="ORF">SAMN05421804_101182</name>
</gene>
<dbReference type="RefSeq" id="WP_051651416.1">
    <property type="nucleotide sequence ID" value="NZ_DAMANS010000021.1"/>
</dbReference>
<keyword evidence="6" id="KW-0131">Cell cycle</keyword>
<dbReference type="Proteomes" id="UP000183255">
    <property type="component" value="Unassembled WGS sequence"/>
</dbReference>
<evidence type="ECO:0000256" key="4">
    <source>
        <dbReference type="ARBA" id="ARBA00022618"/>
    </source>
</evidence>
<dbReference type="PANTHER" id="PTHR35794">
    <property type="entry name" value="CELL DIVISION PROTEIN DIVIVA"/>
    <property type="match status" value="1"/>
</dbReference>
<feature type="coiled-coil region" evidence="7">
    <location>
        <begin position="29"/>
        <end position="124"/>
    </location>
</feature>
<protein>
    <submittedName>
        <fullName evidence="8">Cell division initiation protein</fullName>
    </submittedName>
</protein>
<evidence type="ECO:0000313" key="9">
    <source>
        <dbReference type="Proteomes" id="UP000183255"/>
    </source>
</evidence>
<proteinExistence type="inferred from homology"/>
<dbReference type="PANTHER" id="PTHR35794:SF2">
    <property type="entry name" value="CELL DIVISION PROTEIN DIVIVA"/>
    <property type="match status" value="1"/>
</dbReference>
<dbReference type="InterPro" id="IPR007793">
    <property type="entry name" value="DivIVA_fam"/>
</dbReference>
<evidence type="ECO:0000256" key="2">
    <source>
        <dbReference type="ARBA" id="ARBA00009008"/>
    </source>
</evidence>
<evidence type="ECO:0000256" key="6">
    <source>
        <dbReference type="ARBA" id="ARBA00023306"/>
    </source>
</evidence>
<name>A0A1G8G9C0_9CLOT</name>
<reference evidence="8 9" key="1">
    <citation type="submission" date="2016-10" db="EMBL/GenBank/DDBJ databases">
        <authorList>
            <person name="de Groot N.N."/>
        </authorList>
    </citation>
    <scope>NUCLEOTIDE SEQUENCE [LARGE SCALE GENOMIC DNA]</scope>
    <source>
        <strain evidence="8 9">CGMCC 1.5058</strain>
    </source>
</reference>
<evidence type="ECO:0000256" key="1">
    <source>
        <dbReference type="ARBA" id="ARBA00004496"/>
    </source>
</evidence>
<sequence length="185" mass="21302">MKITPVEITNKEFKRTMRGYSTDEVDEFLDEVVEDFEALYRENASLKDKLEAYNEKIQHYASLEKTLQSTLVLAQNTADATKIQAENEAQHILENAKEKAQAIIENANRENEMLKREYEKYRMDFGNFKMRVLSFLEGQMSSFKTNSEEIEKGTLGSSSMQVSGITPKDLFEEEEAAELFEDVQG</sequence>
<dbReference type="GO" id="GO:0005737">
    <property type="term" value="C:cytoplasm"/>
    <property type="evidence" value="ECO:0007669"/>
    <property type="project" value="UniProtKB-SubCell"/>
</dbReference>
<evidence type="ECO:0000256" key="5">
    <source>
        <dbReference type="ARBA" id="ARBA00023054"/>
    </source>
</evidence>
<comment type="similarity">
    <text evidence="2">Belongs to the DivIVA family.</text>
</comment>
<dbReference type="EMBL" id="FNDZ01000001">
    <property type="protein sequence ID" value="SDH90963.1"/>
    <property type="molecule type" value="Genomic_DNA"/>
</dbReference>
<comment type="subcellular location">
    <subcellularLocation>
        <location evidence="1">Cytoplasm</location>
    </subcellularLocation>
</comment>
<keyword evidence="5 7" id="KW-0175">Coiled coil</keyword>
<evidence type="ECO:0000256" key="3">
    <source>
        <dbReference type="ARBA" id="ARBA00022490"/>
    </source>
</evidence>
<dbReference type="AlphaFoldDB" id="A0A1G8G9C0"/>
<dbReference type="Pfam" id="PF05103">
    <property type="entry name" value="DivIVA"/>
    <property type="match status" value="1"/>
</dbReference>
<dbReference type="GO" id="GO:0051301">
    <property type="term" value="P:cell division"/>
    <property type="evidence" value="ECO:0007669"/>
    <property type="project" value="UniProtKB-KW"/>
</dbReference>